<evidence type="ECO:0008006" key="3">
    <source>
        <dbReference type="Google" id="ProtNLM"/>
    </source>
</evidence>
<dbReference type="EMBL" id="JACTVJ010000007">
    <property type="protein sequence ID" value="MBC9714051.1"/>
    <property type="molecule type" value="Genomic_DNA"/>
</dbReference>
<gene>
    <name evidence="1" type="ORF">H9Y04_15915</name>
</gene>
<comment type="caution">
    <text evidence="1">The sequence shown here is derived from an EMBL/GenBank/DDBJ whole genome shotgun (WGS) entry which is preliminary data.</text>
</comment>
<evidence type="ECO:0000313" key="1">
    <source>
        <dbReference type="EMBL" id="MBC9714051.1"/>
    </source>
</evidence>
<dbReference type="Proteomes" id="UP000642284">
    <property type="component" value="Unassembled WGS sequence"/>
</dbReference>
<protein>
    <recommendedName>
        <fullName evidence="3">Transcriptional regulator</fullName>
    </recommendedName>
</protein>
<sequence>MIHAQLTPDGAAVRLPLLDRAARLLDDLALAYAEAPEAVAALLGVHAHGVARLAHATGDPDMPEHERAIRAAEADGSREALLDECPVADHLDVLLEPAAARRLASQLNHHAASAADNRSAAA</sequence>
<proteinExistence type="predicted"/>
<name>A0ABR7SEX5_9ACTN</name>
<organism evidence="1 2">
    <name type="scientific">Streptomyces polyasparticus</name>
    <dbReference type="NCBI Taxonomy" id="2767826"/>
    <lineage>
        <taxon>Bacteria</taxon>
        <taxon>Bacillati</taxon>
        <taxon>Actinomycetota</taxon>
        <taxon>Actinomycetes</taxon>
        <taxon>Kitasatosporales</taxon>
        <taxon>Streptomycetaceae</taxon>
        <taxon>Streptomyces</taxon>
    </lineage>
</organism>
<accession>A0ABR7SEX5</accession>
<reference evidence="1 2" key="1">
    <citation type="submission" date="2020-08" db="EMBL/GenBank/DDBJ databases">
        <title>Genemic of Streptomyces polyaspartic.</title>
        <authorList>
            <person name="Liu W."/>
        </authorList>
    </citation>
    <scope>NUCLEOTIDE SEQUENCE [LARGE SCALE GENOMIC DNA]</scope>
    <source>
        <strain evidence="1 2">TRM66268-LWL</strain>
    </source>
</reference>
<evidence type="ECO:0000313" key="2">
    <source>
        <dbReference type="Proteomes" id="UP000642284"/>
    </source>
</evidence>
<keyword evidence="2" id="KW-1185">Reference proteome</keyword>
<dbReference type="RefSeq" id="WP_187814536.1">
    <property type="nucleotide sequence ID" value="NZ_JACTVJ010000007.1"/>
</dbReference>